<evidence type="ECO:0000256" key="6">
    <source>
        <dbReference type="ARBA" id="ARBA00023306"/>
    </source>
</evidence>
<dbReference type="PANTHER" id="PTHR22928">
    <property type="entry name" value="TELOMERE-ASSOCIATED PROTEIN RIF1"/>
    <property type="match status" value="1"/>
</dbReference>
<dbReference type="InterPro" id="IPR016024">
    <property type="entry name" value="ARM-type_fold"/>
</dbReference>
<organism evidence="8 9">
    <name type="scientific">Rozella allomycis (strain CSF55)</name>
    <dbReference type="NCBI Taxonomy" id="988480"/>
    <lineage>
        <taxon>Eukaryota</taxon>
        <taxon>Fungi</taxon>
        <taxon>Fungi incertae sedis</taxon>
        <taxon>Cryptomycota</taxon>
        <taxon>Cryptomycota incertae sedis</taxon>
        <taxon>Rozella</taxon>
    </lineage>
</organism>
<name>A0A4P9YF18_ROZAC</name>
<dbReference type="GO" id="GO:0000723">
    <property type="term" value="P:telomere maintenance"/>
    <property type="evidence" value="ECO:0007669"/>
    <property type="project" value="TreeGrafter"/>
</dbReference>
<dbReference type="InterPro" id="IPR022031">
    <property type="entry name" value="Rif1_N"/>
</dbReference>
<evidence type="ECO:0000256" key="2">
    <source>
        <dbReference type="ARBA" id="ARBA00004574"/>
    </source>
</evidence>
<accession>A0A4P9YF18</accession>
<keyword evidence="3" id="KW-0158">Chromosome</keyword>
<dbReference type="GO" id="GO:0005634">
    <property type="term" value="C:nucleus"/>
    <property type="evidence" value="ECO:0007669"/>
    <property type="project" value="UniProtKB-SubCell"/>
</dbReference>
<evidence type="ECO:0000256" key="4">
    <source>
        <dbReference type="ARBA" id="ARBA00022895"/>
    </source>
</evidence>
<evidence type="ECO:0000313" key="8">
    <source>
        <dbReference type="EMBL" id="RKP17171.1"/>
    </source>
</evidence>
<reference evidence="9" key="1">
    <citation type="journal article" date="2018" name="Nat. Microbiol.">
        <title>Leveraging single-cell genomics to expand the fungal tree of life.</title>
        <authorList>
            <person name="Ahrendt S.R."/>
            <person name="Quandt C.A."/>
            <person name="Ciobanu D."/>
            <person name="Clum A."/>
            <person name="Salamov A."/>
            <person name="Andreopoulos B."/>
            <person name="Cheng J.F."/>
            <person name="Woyke T."/>
            <person name="Pelin A."/>
            <person name="Henrissat B."/>
            <person name="Reynolds N.K."/>
            <person name="Benny G.L."/>
            <person name="Smith M.E."/>
            <person name="James T.Y."/>
            <person name="Grigoriev I.V."/>
        </authorList>
    </citation>
    <scope>NUCLEOTIDE SEQUENCE [LARGE SCALE GENOMIC DNA]</scope>
    <source>
        <strain evidence="9">CSF55</strain>
    </source>
</reference>
<dbReference type="AlphaFoldDB" id="A0A4P9YF18"/>
<dbReference type="GO" id="GO:0000781">
    <property type="term" value="C:chromosome, telomeric region"/>
    <property type="evidence" value="ECO:0007669"/>
    <property type="project" value="UniProtKB-SubCell"/>
</dbReference>
<dbReference type="SUPFAM" id="SSF48371">
    <property type="entry name" value="ARM repeat"/>
    <property type="match status" value="1"/>
</dbReference>
<keyword evidence="6" id="KW-0131">Cell cycle</keyword>
<protein>
    <recommendedName>
        <fullName evidence="7">Telomere-associated protein Rif1 N-terminal domain-containing protein</fullName>
    </recommendedName>
</protein>
<comment type="subcellular location">
    <subcellularLocation>
        <location evidence="2">Chromosome</location>
        <location evidence="2">Telomere</location>
    </subcellularLocation>
    <subcellularLocation>
        <location evidence="1">Nucleus</location>
    </subcellularLocation>
</comment>
<keyword evidence="5" id="KW-0539">Nucleus</keyword>
<sequence length="490" mass="56176">MVVEASENAGTRFVTTYLKLHPEKFNSPKISDYWCVYESVESDIQKSQNIDSGFKCLGSLLHHTNLFQFFSDEKQAKERVKRVCEFLCEKMEQSESKLMANYAVWCCSVQRIGGGYVGPFVGRLLEGIDKAIHSKFESSSIQLEGLLAYQRWIEMYPGQMKKMMDKWILNAFKFLSSSIPKSRLREAGQGVLTKGMQLWLETMNELKGLIKIEGKEESVIGSLGVSVGFIESEIFNKKIDMIMAPVIDSMKNDTNLKLREMAFRLWRSIIFSLQNNVKSTVDSWLTPVLDIGEAGRIIETLAMIVTEKNYAASSTKNLLMREITNEDLNVVVDIKFLNSIIGGVCELIKKELKNKDLMKNEIIEWESSGNKIIPSNLNSSWTLILKSIQKLTREGFGSIPEYHKMFSKVVNFLYEIYVTVNVEIPNGWKCQEEYKFYLFCHLLEPTLLAFGKNTFSIKSEKFLGMKITPLSNSEIYNSIFRFLNLWLAEN</sequence>
<evidence type="ECO:0000259" key="7">
    <source>
        <dbReference type="Pfam" id="PF12231"/>
    </source>
</evidence>
<dbReference type="PANTHER" id="PTHR22928:SF3">
    <property type="entry name" value="TELOMERE-ASSOCIATED PROTEIN RIF1"/>
    <property type="match status" value="1"/>
</dbReference>
<evidence type="ECO:0000256" key="3">
    <source>
        <dbReference type="ARBA" id="ARBA00022454"/>
    </source>
</evidence>
<evidence type="ECO:0000256" key="1">
    <source>
        <dbReference type="ARBA" id="ARBA00004123"/>
    </source>
</evidence>
<dbReference type="Proteomes" id="UP000281549">
    <property type="component" value="Unassembled WGS sequence"/>
</dbReference>
<gene>
    <name evidence="8" type="ORF">ROZALSC1DRAFT_24475</name>
</gene>
<keyword evidence="4" id="KW-0779">Telomere</keyword>
<proteinExistence type="predicted"/>
<dbReference type="EMBL" id="ML005987">
    <property type="protein sequence ID" value="RKP17171.1"/>
    <property type="molecule type" value="Genomic_DNA"/>
</dbReference>
<dbReference type="Pfam" id="PF12231">
    <property type="entry name" value="Rif1_N"/>
    <property type="match status" value="1"/>
</dbReference>
<evidence type="ECO:0000256" key="5">
    <source>
        <dbReference type="ARBA" id="ARBA00023242"/>
    </source>
</evidence>
<evidence type="ECO:0000313" key="9">
    <source>
        <dbReference type="Proteomes" id="UP000281549"/>
    </source>
</evidence>
<feature type="domain" description="Telomere-associated protein Rif1 N-terminal" evidence="7">
    <location>
        <begin position="50"/>
        <end position="185"/>
    </location>
</feature>